<dbReference type="PROSITE" id="PS51419">
    <property type="entry name" value="RAB"/>
    <property type="match status" value="1"/>
</dbReference>
<dbReference type="FunFam" id="3.40.50.300:FF:001447">
    <property type="entry name" value="Ras-related protein Rab-1B"/>
    <property type="match status" value="1"/>
</dbReference>
<dbReference type="InterPro" id="IPR001806">
    <property type="entry name" value="Small_GTPase"/>
</dbReference>
<protein>
    <submittedName>
        <fullName evidence="4">Ras-related protein Rab-32</fullName>
    </submittedName>
</protein>
<organism evidence="4">
    <name type="scientific">Lepeophtheirus salmonis</name>
    <name type="common">Salmon louse</name>
    <name type="synonym">Caligus salmonis</name>
    <dbReference type="NCBI Taxonomy" id="72036"/>
    <lineage>
        <taxon>Eukaryota</taxon>
        <taxon>Metazoa</taxon>
        <taxon>Ecdysozoa</taxon>
        <taxon>Arthropoda</taxon>
        <taxon>Crustacea</taxon>
        <taxon>Multicrustacea</taxon>
        <taxon>Hexanauplia</taxon>
        <taxon>Copepoda</taxon>
        <taxon>Siphonostomatoida</taxon>
        <taxon>Caligidae</taxon>
        <taxon>Lepeophtheirus</taxon>
    </lineage>
</organism>
<dbReference type="SMART" id="SM00176">
    <property type="entry name" value="RAN"/>
    <property type="match status" value="1"/>
</dbReference>
<keyword evidence="1" id="KW-0547">Nucleotide-binding</keyword>
<dbReference type="InterPro" id="IPR005225">
    <property type="entry name" value="Small_GTP-bd"/>
</dbReference>
<dbReference type="NCBIfam" id="TIGR00231">
    <property type="entry name" value="small_GTP"/>
    <property type="match status" value="1"/>
</dbReference>
<dbReference type="OrthoDB" id="245989at2759"/>
<dbReference type="PROSITE" id="PS51421">
    <property type="entry name" value="RAS"/>
    <property type="match status" value="1"/>
</dbReference>
<evidence type="ECO:0000313" key="4">
    <source>
        <dbReference type="EMBL" id="ADD38299.1"/>
    </source>
</evidence>
<dbReference type="GO" id="GO:0005525">
    <property type="term" value="F:GTP binding"/>
    <property type="evidence" value="ECO:0007669"/>
    <property type="project" value="UniProtKB-KW"/>
</dbReference>
<dbReference type="SMART" id="SM00174">
    <property type="entry name" value="RHO"/>
    <property type="match status" value="1"/>
</dbReference>
<evidence type="ECO:0000256" key="3">
    <source>
        <dbReference type="SAM" id="MobiDB-lite"/>
    </source>
</evidence>
<sequence length="308" mass="36031">MFLFRRFNYDAGIDNRLYKIIVIGEVNSGKSAFIRRFIDDSFCENYYATVGVDFHLKVLQFKKDLEVRLQLWDIAGQERFSKMTRAYFKGSVGAIVLYDSGNVNTFNSVKKWKEELDEKCALPEGQNVPAILLSNKSDMPKHPNLPSDEEISKFVETNGFVPKWFKTSAKTGENIQECINFLIKVILKVDSWSTPYYTSPFGGCHSNYRDITPEVEDNREIKEEDQIDGPSQRTTSSHETKKVVFYNCSDCEEEDRPKDAEEVKMRKIALRNYMRRTEIRRRELLNIINDDGTHYQLRNRENHFFCKC</sequence>
<evidence type="ECO:0000256" key="2">
    <source>
        <dbReference type="ARBA" id="ARBA00023134"/>
    </source>
</evidence>
<dbReference type="GO" id="GO:0003924">
    <property type="term" value="F:GTPase activity"/>
    <property type="evidence" value="ECO:0007669"/>
    <property type="project" value="InterPro"/>
</dbReference>
<name>D3PIB3_LEPSM</name>
<dbReference type="EMBL" id="BT121369">
    <property type="protein sequence ID" value="ADD38299.1"/>
    <property type="molecule type" value="mRNA"/>
</dbReference>
<gene>
    <name evidence="4" type="primary">RAB32</name>
</gene>
<dbReference type="PROSITE" id="PS51417">
    <property type="entry name" value="ARF"/>
    <property type="match status" value="1"/>
</dbReference>
<dbReference type="SMART" id="SM00173">
    <property type="entry name" value="RAS"/>
    <property type="match status" value="1"/>
</dbReference>
<dbReference type="SUPFAM" id="SSF52540">
    <property type="entry name" value="P-loop containing nucleoside triphosphate hydrolases"/>
    <property type="match status" value="1"/>
</dbReference>
<reference evidence="4" key="1">
    <citation type="submission" date="2010-03" db="EMBL/GenBank/DDBJ databases">
        <title>Atlantic Lepeophtheirus salmonis ESTs and full-length cDNAs.</title>
        <authorList>
            <person name="Yasuike M."/>
            <person name="von Schalburg K."/>
            <person name="Cooper G."/>
            <person name="Leong J."/>
            <person name="Nilsen F."/>
            <person name="Jones S.R.M."/>
            <person name="Koop B.F."/>
        </authorList>
    </citation>
    <scope>NUCLEOTIDE SEQUENCE</scope>
    <source>
        <strain evidence="4">Atlantic form</strain>
        <tissue evidence="4">Mixed tissue</tissue>
    </source>
</reference>
<keyword evidence="2" id="KW-0342">GTP-binding</keyword>
<dbReference type="InterPro" id="IPR027417">
    <property type="entry name" value="P-loop_NTPase"/>
</dbReference>
<dbReference type="PRINTS" id="PR00449">
    <property type="entry name" value="RASTRNSFRMNG"/>
</dbReference>
<dbReference type="AlphaFoldDB" id="D3PIB3"/>
<evidence type="ECO:0000256" key="1">
    <source>
        <dbReference type="ARBA" id="ARBA00022741"/>
    </source>
</evidence>
<proteinExistence type="evidence at transcript level"/>
<feature type="region of interest" description="Disordered" evidence="3">
    <location>
        <begin position="216"/>
        <end position="238"/>
    </location>
</feature>
<accession>D3PIB3</accession>
<dbReference type="SMART" id="SM00175">
    <property type="entry name" value="RAB"/>
    <property type="match status" value="1"/>
</dbReference>
<dbReference type="Pfam" id="PF00071">
    <property type="entry name" value="Ras"/>
    <property type="match status" value="1"/>
</dbReference>
<dbReference type="PANTHER" id="PTHR47977">
    <property type="entry name" value="RAS-RELATED PROTEIN RAB"/>
    <property type="match status" value="1"/>
</dbReference>
<dbReference type="InterPro" id="IPR050227">
    <property type="entry name" value="Rab"/>
</dbReference>
<dbReference type="Gene3D" id="3.40.50.300">
    <property type="entry name" value="P-loop containing nucleotide triphosphate hydrolases"/>
    <property type="match status" value="1"/>
</dbReference>